<reference evidence="13 14" key="1">
    <citation type="submission" date="2019-09" db="EMBL/GenBank/DDBJ databases">
        <title>Bird 10,000 Genomes (B10K) Project - Family phase.</title>
        <authorList>
            <person name="Zhang G."/>
        </authorList>
    </citation>
    <scope>NUCLEOTIDE SEQUENCE [LARGE SCALE GENOMIC DNA]</scope>
    <source>
        <strain evidence="13">OUT-0059</strain>
        <tissue evidence="13">Muscle</tissue>
    </source>
</reference>
<comment type="similarity">
    <text evidence="2">Belongs to the krueppel C2H2-type zinc-finger protein family.</text>
</comment>
<dbReference type="AlphaFoldDB" id="A0A7L3PQH3"/>
<feature type="non-terminal residue" evidence="13">
    <location>
        <position position="1"/>
    </location>
</feature>
<dbReference type="FunFam" id="3.30.160.60:FF:000295">
    <property type="entry name" value="zinc finger protein 19"/>
    <property type="match status" value="1"/>
</dbReference>
<dbReference type="SUPFAM" id="SSF57667">
    <property type="entry name" value="beta-beta-alpha zinc fingers"/>
    <property type="match status" value="1"/>
</dbReference>
<dbReference type="FunFam" id="3.30.160.60:FF:000540">
    <property type="entry name" value="zinc finger protein 263 isoform X1"/>
    <property type="match status" value="1"/>
</dbReference>
<dbReference type="Pfam" id="PF00096">
    <property type="entry name" value="zf-C2H2"/>
    <property type="match status" value="2"/>
</dbReference>
<keyword evidence="4" id="KW-0677">Repeat</keyword>
<evidence type="ECO:0000256" key="2">
    <source>
        <dbReference type="ARBA" id="ARBA00006991"/>
    </source>
</evidence>
<gene>
    <name evidence="13" type="primary">Znf274</name>
    <name evidence="13" type="ORF">XIPELE_R14525</name>
</gene>
<proteinExistence type="inferred from homology"/>
<keyword evidence="14" id="KW-1185">Reference proteome</keyword>
<keyword evidence="9" id="KW-0804">Transcription</keyword>
<evidence type="ECO:0000256" key="5">
    <source>
        <dbReference type="ARBA" id="ARBA00022771"/>
    </source>
</evidence>
<dbReference type="Proteomes" id="UP000551443">
    <property type="component" value="Unassembled WGS sequence"/>
</dbReference>
<organism evidence="13 14">
    <name type="scientific">Xiphorhynchus elegans</name>
    <name type="common">elegant woodcreeper</name>
    <dbReference type="NCBI Taxonomy" id="269412"/>
    <lineage>
        <taxon>Eukaryota</taxon>
        <taxon>Metazoa</taxon>
        <taxon>Chordata</taxon>
        <taxon>Craniata</taxon>
        <taxon>Vertebrata</taxon>
        <taxon>Euteleostomi</taxon>
        <taxon>Archelosauria</taxon>
        <taxon>Archosauria</taxon>
        <taxon>Dinosauria</taxon>
        <taxon>Saurischia</taxon>
        <taxon>Theropoda</taxon>
        <taxon>Coelurosauria</taxon>
        <taxon>Aves</taxon>
        <taxon>Neognathae</taxon>
        <taxon>Neoaves</taxon>
        <taxon>Telluraves</taxon>
        <taxon>Australaves</taxon>
        <taxon>Passeriformes</taxon>
        <taxon>Dendrocolaptidae</taxon>
        <taxon>Xiphorhynchus</taxon>
    </lineage>
</organism>
<dbReference type="SMART" id="SM00355">
    <property type="entry name" value="ZnF_C2H2"/>
    <property type="match status" value="2"/>
</dbReference>
<comment type="caution">
    <text evidence="13">The sequence shown here is derived from an EMBL/GenBank/DDBJ whole genome shotgun (WGS) entry which is preliminary data.</text>
</comment>
<keyword evidence="10" id="KW-0539">Nucleus</keyword>
<evidence type="ECO:0000313" key="14">
    <source>
        <dbReference type="Proteomes" id="UP000551443"/>
    </source>
</evidence>
<name>A0A7L3PQH3_9DEND</name>
<evidence type="ECO:0000256" key="1">
    <source>
        <dbReference type="ARBA" id="ARBA00004123"/>
    </source>
</evidence>
<evidence type="ECO:0000256" key="10">
    <source>
        <dbReference type="ARBA" id="ARBA00023242"/>
    </source>
</evidence>
<evidence type="ECO:0000256" key="9">
    <source>
        <dbReference type="ARBA" id="ARBA00023163"/>
    </source>
</evidence>
<dbReference type="GO" id="GO:0000978">
    <property type="term" value="F:RNA polymerase II cis-regulatory region sequence-specific DNA binding"/>
    <property type="evidence" value="ECO:0007669"/>
    <property type="project" value="TreeGrafter"/>
</dbReference>
<evidence type="ECO:0000256" key="6">
    <source>
        <dbReference type="ARBA" id="ARBA00022833"/>
    </source>
</evidence>
<dbReference type="EMBL" id="VZUH01060497">
    <property type="protein sequence ID" value="NXU92632.1"/>
    <property type="molecule type" value="Genomic_DNA"/>
</dbReference>
<dbReference type="GO" id="GO:0000981">
    <property type="term" value="F:DNA-binding transcription factor activity, RNA polymerase II-specific"/>
    <property type="evidence" value="ECO:0007669"/>
    <property type="project" value="TreeGrafter"/>
</dbReference>
<keyword evidence="8" id="KW-0238">DNA-binding</keyword>
<evidence type="ECO:0000256" key="4">
    <source>
        <dbReference type="ARBA" id="ARBA00022737"/>
    </source>
</evidence>
<accession>A0A7L3PQH3</accession>
<feature type="domain" description="C2H2-type" evidence="12">
    <location>
        <begin position="4"/>
        <end position="31"/>
    </location>
</feature>
<sequence length="54" mass="6425">AKRYKCLECEKSFSKSSNLIRHRHIHTGERPYTCRECGKSFIQSSHLISHQRIH</sequence>
<evidence type="ECO:0000256" key="11">
    <source>
        <dbReference type="PROSITE-ProRule" id="PRU00042"/>
    </source>
</evidence>
<comment type="subcellular location">
    <subcellularLocation>
        <location evidence="1">Nucleus</location>
    </subcellularLocation>
</comment>
<dbReference type="GO" id="GO:0005634">
    <property type="term" value="C:nucleus"/>
    <property type="evidence" value="ECO:0007669"/>
    <property type="project" value="UniProtKB-SubCell"/>
</dbReference>
<dbReference type="PROSITE" id="PS00028">
    <property type="entry name" value="ZINC_FINGER_C2H2_1"/>
    <property type="match status" value="2"/>
</dbReference>
<keyword evidence="3" id="KW-0479">Metal-binding</keyword>
<evidence type="ECO:0000256" key="8">
    <source>
        <dbReference type="ARBA" id="ARBA00023125"/>
    </source>
</evidence>
<evidence type="ECO:0000256" key="3">
    <source>
        <dbReference type="ARBA" id="ARBA00022723"/>
    </source>
</evidence>
<feature type="domain" description="C2H2-type" evidence="12">
    <location>
        <begin position="32"/>
        <end position="54"/>
    </location>
</feature>
<protein>
    <submittedName>
        <fullName evidence="13">ZN274 factor</fullName>
    </submittedName>
</protein>
<dbReference type="PANTHER" id="PTHR23226">
    <property type="entry name" value="ZINC FINGER AND SCAN DOMAIN-CONTAINING"/>
    <property type="match status" value="1"/>
</dbReference>
<evidence type="ECO:0000259" key="12">
    <source>
        <dbReference type="PROSITE" id="PS50157"/>
    </source>
</evidence>
<dbReference type="Gene3D" id="3.30.160.60">
    <property type="entry name" value="Classic Zinc Finger"/>
    <property type="match status" value="2"/>
</dbReference>
<keyword evidence="7" id="KW-0805">Transcription regulation</keyword>
<feature type="non-terminal residue" evidence="13">
    <location>
        <position position="54"/>
    </location>
</feature>
<keyword evidence="6" id="KW-0862">Zinc</keyword>
<dbReference type="GO" id="GO:0008270">
    <property type="term" value="F:zinc ion binding"/>
    <property type="evidence" value="ECO:0007669"/>
    <property type="project" value="UniProtKB-KW"/>
</dbReference>
<dbReference type="PROSITE" id="PS50157">
    <property type="entry name" value="ZINC_FINGER_C2H2_2"/>
    <property type="match status" value="2"/>
</dbReference>
<dbReference type="PANTHER" id="PTHR23226:SF85">
    <property type="entry name" value="ZINC FINGER PROTEIN 397"/>
    <property type="match status" value="1"/>
</dbReference>
<evidence type="ECO:0000313" key="13">
    <source>
        <dbReference type="EMBL" id="NXU92632.1"/>
    </source>
</evidence>
<keyword evidence="5 11" id="KW-0863">Zinc-finger</keyword>
<evidence type="ECO:0000256" key="7">
    <source>
        <dbReference type="ARBA" id="ARBA00023015"/>
    </source>
</evidence>
<dbReference type="InterPro" id="IPR036236">
    <property type="entry name" value="Znf_C2H2_sf"/>
</dbReference>
<dbReference type="InterPro" id="IPR013087">
    <property type="entry name" value="Znf_C2H2_type"/>
</dbReference>